<evidence type="ECO:0000313" key="2">
    <source>
        <dbReference type="Proteomes" id="UP000030451"/>
    </source>
</evidence>
<dbReference type="AlphaFoldDB" id="A0A0A5HXI5"/>
<reference evidence="1 2" key="1">
    <citation type="submission" date="2014-10" db="EMBL/GenBank/DDBJ databases">
        <title>Genome sequencing of Vibrio sinaloensis T08.</title>
        <authorList>
            <person name="Chan K.-G."/>
            <person name="Mohamad N.I."/>
        </authorList>
    </citation>
    <scope>NUCLEOTIDE SEQUENCE [LARGE SCALE GENOMIC DNA]</scope>
    <source>
        <strain evidence="1 2">T08</strain>
    </source>
</reference>
<protein>
    <submittedName>
        <fullName evidence="1">Uncharacterized protein</fullName>
    </submittedName>
</protein>
<evidence type="ECO:0000313" key="1">
    <source>
        <dbReference type="EMBL" id="KGY08985.1"/>
    </source>
</evidence>
<sequence>MANCRGNCQAEMLIGKEPRSDFEPVKPQANRHDLTMKQPANIGMFYRLRDSRNWADKADLLSLLGTNCQRDKEPELKTFKPLKYK</sequence>
<name>A0A0A5HXI5_PHOS4</name>
<comment type="caution">
    <text evidence="1">The sequence shown here is derived from an EMBL/GenBank/DDBJ whole genome shotgun (WGS) entry which is preliminary data.</text>
</comment>
<accession>A0A0A5HXI5</accession>
<organism evidence="1 2">
    <name type="scientific">Photobacterium sp. (strain ATCC 43367)</name>
    <dbReference type="NCBI Taxonomy" id="379097"/>
    <lineage>
        <taxon>Bacteria</taxon>
        <taxon>Pseudomonadati</taxon>
        <taxon>Pseudomonadota</taxon>
        <taxon>Gammaproteobacteria</taxon>
        <taxon>Vibrionales</taxon>
        <taxon>Vibrionaceae</taxon>
        <taxon>Vibrio</taxon>
        <taxon>Vibrio oreintalis group</taxon>
    </lineage>
</organism>
<dbReference type="RefSeq" id="WP_038190274.1">
    <property type="nucleotide sequence ID" value="NZ_JRWP01000012.1"/>
</dbReference>
<proteinExistence type="predicted"/>
<dbReference type="Proteomes" id="UP000030451">
    <property type="component" value="Unassembled WGS sequence"/>
</dbReference>
<gene>
    <name evidence="1" type="ORF">NM06_09150</name>
</gene>
<dbReference type="EMBL" id="JRWP01000012">
    <property type="protein sequence ID" value="KGY08985.1"/>
    <property type="molecule type" value="Genomic_DNA"/>
</dbReference>